<evidence type="ECO:0000259" key="8">
    <source>
        <dbReference type="PROSITE" id="PS50928"/>
    </source>
</evidence>
<dbReference type="PANTHER" id="PTHR43227:SF11">
    <property type="entry name" value="BLL4140 PROTEIN"/>
    <property type="match status" value="1"/>
</dbReference>
<keyword evidence="2 7" id="KW-0813">Transport</keyword>
<feature type="transmembrane region" description="Helical" evidence="7">
    <location>
        <begin position="135"/>
        <end position="158"/>
    </location>
</feature>
<evidence type="ECO:0000256" key="4">
    <source>
        <dbReference type="ARBA" id="ARBA00022692"/>
    </source>
</evidence>
<feature type="transmembrane region" description="Helical" evidence="7">
    <location>
        <begin position="93"/>
        <end position="114"/>
    </location>
</feature>
<keyword evidence="3" id="KW-1003">Cell membrane</keyword>
<dbReference type="Pfam" id="PF00528">
    <property type="entry name" value="BPD_transp_1"/>
    <property type="match status" value="1"/>
</dbReference>
<evidence type="ECO:0000313" key="10">
    <source>
        <dbReference type="Proteomes" id="UP000517523"/>
    </source>
</evidence>
<feature type="transmembrane region" description="Helical" evidence="7">
    <location>
        <begin position="225"/>
        <end position="249"/>
    </location>
</feature>
<feature type="transmembrane region" description="Helical" evidence="7">
    <location>
        <begin position="32"/>
        <end position="53"/>
    </location>
</feature>
<comment type="caution">
    <text evidence="9">The sequence shown here is derived from an EMBL/GenBank/DDBJ whole genome shotgun (WGS) entry which is preliminary data.</text>
</comment>
<evidence type="ECO:0000256" key="7">
    <source>
        <dbReference type="RuleBase" id="RU363032"/>
    </source>
</evidence>
<dbReference type="Proteomes" id="UP000517523">
    <property type="component" value="Unassembled WGS sequence"/>
</dbReference>
<dbReference type="CDD" id="cd06261">
    <property type="entry name" value="TM_PBP2"/>
    <property type="match status" value="1"/>
</dbReference>
<gene>
    <name evidence="9" type="ORF">FHS19_001705</name>
</gene>
<dbReference type="Gene3D" id="1.10.3720.10">
    <property type="entry name" value="MetI-like"/>
    <property type="match status" value="1"/>
</dbReference>
<evidence type="ECO:0000256" key="6">
    <source>
        <dbReference type="ARBA" id="ARBA00023136"/>
    </source>
</evidence>
<dbReference type="PANTHER" id="PTHR43227">
    <property type="entry name" value="BLL4140 PROTEIN"/>
    <property type="match status" value="1"/>
</dbReference>
<reference evidence="9 10" key="1">
    <citation type="submission" date="2020-08" db="EMBL/GenBank/DDBJ databases">
        <title>Genomic Encyclopedia of Type Strains, Phase III (KMG-III): the genomes of soil and plant-associated and newly described type strains.</title>
        <authorList>
            <person name="Whitman W."/>
        </authorList>
    </citation>
    <scope>NUCLEOTIDE SEQUENCE [LARGE SCALE GENOMIC DNA]</scope>
    <source>
        <strain evidence="9 10">CECT 5831</strain>
    </source>
</reference>
<comment type="similarity">
    <text evidence="7">Belongs to the binding-protein-dependent transport system permease family.</text>
</comment>
<name>A0A839TK64_9BACL</name>
<keyword evidence="4 7" id="KW-0812">Transmembrane</keyword>
<keyword evidence="6 7" id="KW-0472">Membrane</keyword>
<sequence>MKQNLAKAAPQIQPRSNKPWSSVIRNQWQVQLMVLPAIVFLILFAYVPMWGVLSAFQEYNIYKGFWASPWVGLDQFRAFFEADEFWLVMRNTFVISLLKLFIGFPAPIVLALMFNEIRNRFFKRLSQTLTYLPHFMSWAIIGGFAASLFAVDNGSVNILLQKLGLIHEPVNWLSTPHYFWGILVSTNIWKEIGFNSIIYLAAITGIDPHLYEAAAMDGASRFKQIYRITLPCIMPVISVFLILAVGNIMNAGFEDILVLTNNGNNGILLDVADVIDTYVLRTGIGGQRYSYAAAAGLFKSLVNVVLLLLANGMVRRMGKESLW</sequence>
<feature type="transmembrane region" description="Helical" evidence="7">
    <location>
        <begin position="178"/>
        <end position="204"/>
    </location>
</feature>
<evidence type="ECO:0000256" key="2">
    <source>
        <dbReference type="ARBA" id="ARBA00022448"/>
    </source>
</evidence>
<accession>A0A839TK64</accession>
<comment type="subcellular location">
    <subcellularLocation>
        <location evidence="1 7">Cell membrane</location>
        <topology evidence="1 7">Multi-pass membrane protein</topology>
    </subcellularLocation>
</comment>
<dbReference type="AlphaFoldDB" id="A0A839TK64"/>
<dbReference type="GO" id="GO:0055085">
    <property type="term" value="P:transmembrane transport"/>
    <property type="evidence" value="ECO:0007669"/>
    <property type="project" value="InterPro"/>
</dbReference>
<proteinExistence type="inferred from homology"/>
<dbReference type="InterPro" id="IPR000515">
    <property type="entry name" value="MetI-like"/>
</dbReference>
<dbReference type="EMBL" id="JACHXJ010000001">
    <property type="protein sequence ID" value="MBB3127051.1"/>
    <property type="molecule type" value="Genomic_DNA"/>
</dbReference>
<dbReference type="InterPro" id="IPR035906">
    <property type="entry name" value="MetI-like_sf"/>
</dbReference>
<evidence type="ECO:0000313" key="9">
    <source>
        <dbReference type="EMBL" id="MBB3127051.1"/>
    </source>
</evidence>
<evidence type="ECO:0000256" key="3">
    <source>
        <dbReference type="ARBA" id="ARBA00022475"/>
    </source>
</evidence>
<feature type="domain" description="ABC transmembrane type-1" evidence="8">
    <location>
        <begin position="89"/>
        <end position="310"/>
    </location>
</feature>
<dbReference type="PROSITE" id="PS50928">
    <property type="entry name" value="ABC_TM1"/>
    <property type="match status" value="1"/>
</dbReference>
<dbReference type="GO" id="GO:0005886">
    <property type="term" value="C:plasma membrane"/>
    <property type="evidence" value="ECO:0007669"/>
    <property type="project" value="UniProtKB-SubCell"/>
</dbReference>
<evidence type="ECO:0000256" key="1">
    <source>
        <dbReference type="ARBA" id="ARBA00004651"/>
    </source>
</evidence>
<dbReference type="InterPro" id="IPR050809">
    <property type="entry name" value="UgpAE/MalFG_permease"/>
</dbReference>
<keyword evidence="5 7" id="KW-1133">Transmembrane helix</keyword>
<evidence type="ECO:0000256" key="5">
    <source>
        <dbReference type="ARBA" id="ARBA00022989"/>
    </source>
</evidence>
<feature type="transmembrane region" description="Helical" evidence="7">
    <location>
        <begin position="289"/>
        <end position="310"/>
    </location>
</feature>
<dbReference type="SUPFAM" id="SSF161098">
    <property type="entry name" value="MetI-like"/>
    <property type="match status" value="1"/>
</dbReference>
<organism evidence="9 10">
    <name type="scientific">Paenibacillus rhizosphaerae</name>
    <dbReference type="NCBI Taxonomy" id="297318"/>
    <lineage>
        <taxon>Bacteria</taxon>
        <taxon>Bacillati</taxon>
        <taxon>Bacillota</taxon>
        <taxon>Bacilli</taxon>
        <taxon>Bacillales</taxon>
        <taxon>Paenibacillaceae</taxon>
        <taxon>Paenibacillus</taxon>
    </lineage>
</organism>
<protein>
    <submittedName>
        <fullName evidence="9">Putative aldouronate transport system permease protein</fullName>
    </submittedName>
</protein>